<dbReference type="InterPro" id="IPR043502">
    <property type="entry name" value="DNA/RNA_pol_sf"/>
</dbReference>
<dbReference type="SUPFAM" id="SSF56672">
    <property type="entry name" value="DNA/RNA polymerases"/>
    <property type="match status" value="1"/>
</dbReference>
<dbReference type="Gene3D" id="3.10.10.10">
    <property type="entry name" value="HIV Type 1 Reverse Transcriptase, subunit A, domain 1"/>
    <property type="match status" value="1"/>
</dbReference>
<keyword evidence="2" id="KW-1185">Reference proteome</keyword>
<accession>A0AAE1A088</accession>
<proteinExistence type="predicted"/>
<dbReference type="AlphaFoldDB" id="A0AAE1A088"/>
<sequence>MGCFIYKTVFDAWNGYHNIDLDERDRHLTTFITPRGRYRYLVAPQGTISAKIRLSKLHYITWTMAEHFSIGLGQDLKESLALASATISLTTVMLD</sequence>
<protein>
    <submittedName>
        <fullName evidence="1">Uncharacterized protein</fullName>
    </submittedName>
</protein>
<dbReference type="EMBL" id="JAWDGP010003058">
    <property type="protein sequence ID" value="KAK3777837.1"/>
    <property type="molecule type" value="Genomic_DNA"/>
</dbReference>
<gene>
    <name evidence="1" type="ORF">RRG08_038085</name>
</gene>
<evidence type="ECO:0000313" key="1">
    <source>
        <dbReference type="EMBL" id="KAK3777837.1"/>
    </source>
</evidence>
<dbReference type="Proteomes" id="UP001283361">
    <property type="component" value="Unassembled WGS sequence"/>
</dbReference>
<comment type="caution">
    <text evidence="1">The sequence shown here is derived from an EMBL/GenBank/DDBJ whole genome shotgun (WGS) entry which is preliminary data.</text>
</comment>
<evidence type="ECO:0000313" key="2">
    <source>
        <dbReference type="Proteomes" id="UP001283361"/>
    </source>
</evidence>
<name>A0AAE1A088_9GAST</name>
<organism evidence="1 2">
    <name type="scientific">Elysia crispata</name>
    <name type="common">lettuce slug</name>
    <dbReference type="NCBI Taxonomy" id="231223"/>
    <lineage>
        <taxon>Eukaryota</taxon>
        <taxon>Metazoa</taxon>
        <taxon>Spiralia</taxon>
        <taxon>Lophotrochozoa</taxon>
        <taxon>Mollusca</taxon>
        <taxon>Gastropoda</taxon>
        <taxon>Heterobranchia</taxon>
        <taxon>Euthyneura</taxon>
        <taxon>Panpulmonata</taxon>
        <taxon>Sacoglossa</taxon>
        <taxon>Placobranchoidea</taxon>
        <taxon>Plakobranchidae</taxon>
        <taxon>Elysia</taxon>
    </lineage>
</organism>
<reference evidence="1" key="1">
    <citation type="journal article" date="2023" name="G3 (Bethesda)">
        <title>A reference genome for the long-term kleptoplast-retaining sea slug Elysia crispata morphotype clarki.</title>
        <authorList>
            <person name="Eastman K.E."/>
            <person name="Pendleton A.L."/>
            <person name="Shaikh M.A."/>
            <person name="Suttiyut T."/>
            <person name="Ogas R."/>
            <person name="Tomko P."/>
            <person name="Gavelis G."/>
            <person name="Widhalm J.R."/>
            <person name="Wisecaver J.H."/>
        </authorList>
    </citation>
    <scope>NUCLEOTIDE SEQUENCE</scope>
    <source>
        <strain evidence="1">ECLA1</strain>
    </source>
</reference>